<feature type="non-terminal residue" evidence="2">
    <location>
        <position position="1"/>
    </location>
</feature>
<accession>A0A0F9LBK3</accession>
<feature type="region of interest" description="Disordered" evidence="1">
    <location>
        <begin position="109"/>
        <end position="134"/>
    </location>
</feature>
<proteinExistence type="predicted"/>
<gene>
    <name evidence="2" type="ORF">LCGC14_1531610</name>
</gene>
<protein>
    <submittedName>
        <fullName evidence="2">Uncharacterized protein</fullName>
    </submittedName>
</protein>
<organism evidence="2">
    <name type="scientific">marine sediment metagenome</name>
    <dbReference type="NCBI Taxonomy" id="412755"/>
    <lineage>
        <taxon>unclassified sequences</taxon>
        <taxon>metagenomes</taxon>
        <taxon>ecological metagenomes</taxon>
    </lineage>
</organism>
<name>A0A0F9LBK3_9ZZZZ</name>
<dbReference type="AlphaFoldDB" id="A0A0F9LBK3"/>
<evidence type="ECO:0000256" key="1">
    <source>
        <dbReference type="SAM" id="MobiDB-lite"/>
    </source>
</evidence>
<reference evidence="2" key="1">
    <citation type="journal article" date="2015" name="Nature">
        <title>Complex archaea that bridge the gap between prokaryotes and eukaryotes.</title>
        <authorList>
            <person name="Spang A."/>
            <person name="Saw J.H."/>
            <person name="Jorgensen S.L."/>
            <person name="Zaremba-Niedzwiedzka K."/>
            <person name="Martijn J."/>
            <person name="Lind A.E."/>
            <person name="van Eijk R."/>
            <person name="Schleper C."/>
            <person name="Guy L."/>
            <person name="Ettema T.J."/>
        </authorList>
    </citation>
    <scope>NUCLEOTIDE SEQUENCE</scope>
</reference>
<comment type="caution">
    <text evidence="2">The sequence shown here is derived from an EMBL/GenBank/DDBJ whole genome shotgun (WGS) entry which is preliminary data.</text>
</comment>
<dbReference type="EMBL" id="LAZR01011481">
    <property type="protein sequence ID" value="KKM61455.1"/>
    <property type="molecule type" value="Genomic_DNA"/>
</dbReference>
<feature type="region of interest" description="Disordered" evidence="1">
    <location>
        <begin position="33"/>
        <end position="54"/>
    </location>
</feature>
<evidence type="ECO:0000313" key="2">
    <source>
        <dbReference type="EMBL" id="KKM61455.1"/>
    </source>
</evidence>
<sequence length="134" mass="14471">HQAQLIKIRRDSGKSDMCTINAELIRNLTDPSQIARGQAVDPSQNARGTPRKLLQDPSQIATRTAKGTTKLNSQVLTVGCSSTSKVLEDPRQRQLAVLGIVAGAAERMRVDSAEQPKIKKSDDLPVPKTAKSSD</sequence>